<dbReference type="EMBL" id="CAJVPI010003787">
    <property type="protein sequence ID" value="CAG8662249.1"/>
    <property type="molecule type" value="Genomic_DNA"/>
</dbReference>
<name>A0A9N9E389_9GLOM</name>
<keyword evidence="2" id="KW-1185">Reference proteome</keyword>
<evidence type="ECO:0000313" key="1">
    <source>
        <dbReference type="EMBL" id="CAG8662249.1"/>
    </source>
</evidence>
<gene>
    <name evidence="1" type="ORF">PBRASI_LOCUS10847</name>
</gene>
<sequence length="122" mass="14472">MAYFTQTEVSKWCCNEVFQFYQKNYPYYDLKQILDAIKKDLKKFIDSSPNQEQKEQAQWIIDNYKVVLILLRIGRDKAVRLKRAKRQDMAKLEHSSSPSDELFVRANLSCLWRKAGTLFVAQ</sequence>
<accession>A0A9N9E389</accession>
<reference evidence="1" key="1">
    <citation type="submission" date="2021-06" db="EMBL/GenBank/DDBJ databases">
        <authorList>
            <person name="Kallberg Y."/>
            <person name="Tangrot J."/>
            <person name="Rosling A."/>
        </authorList>
    </citation>
    <scope>NUCLEOTIDE SEQUENCE</scope>
    <source>
        <strain evidence="1">BR232B</strain>
    </source>
</reference>
<dbReference type="Proteomes" id="UP000789739">
    <property type="component" value="Unassembled WGS sequence"/>
</dbReference>
<proteinExistence type="predicted"/>
<protein>
    <submittedName>
        <fullName evidence="1">11732_t:CDS:1</fullName>
    </submittedName>
</protein>
<evidence type="ECO:0000313" key="2">
    <source>
        <dbReference type="Proteomes" id="UP000789739"/>
    </source>
</evidence>
<organism evidence="1 2">
    <name type="scientific">Paraglomus brasilianum</name>
    <dbReference type="NCBI Taxonomy" id="144538"/>
    <lineage>
        <taxon>Eukaryota</taxon>
        <taxon>Fungi</taxon>
        <taxon>Fungi incertae sedis</taxon>
        <taxon>Mucoromycota</taxon>
        <taxon>Glomeromycotina</taxon>
        <taxon>Glomeromycetes</taxon>
        <taxon>Paraglomerales</taxon>
        <taxon>Paraglomeraceae</taxon>
        <taxon>Paraglomus</taxon>
    </lineage>
</organism>
<dbReference type="AlphaFoldDB" id="A0A9N9E389"/>
<comment type="caution">
    <text evidence="1">The sequence shown here is derived from an EMBL/GenBank/DDBJ whole genome shotgun (WGS) entry which is preliminary data.</text>
</comment>